<sequence length="441" mass="49232">MSAAAVASTAQTSARTRPAPAPPAVVPCKYKTGRELGNGSYAVVKEAFHVGHATRLSSSFPLIQTGERFAVKIISKRLMAGKEHMIRNEIAVLQRISRGHAHILTMVDFFETHNNLYLVMELAEGGELYERLCEKGNYFEHDAANLVRTICSAVSYLHDMGIVHRDLKPENLLFKTKDDDSQLMIADFGLSKIVDQEAFHILTTTCGTPGYMAPEVFKKSGHGKPVDMWAIGVITYFLLCGYTPFDHENAIDELNAVLKAEYSFEPEDHWVGISDTAKSFIRALLTVDPNSRMTATEALQHPWLCPPRTWSSQPHQEFYPESEMAHAPMPESADVAGCPDGTEHTGLASSMVSTAEQHEQWQHQQQQQQVQQQQYGSYSQEMDTTGGKDLLPSVRARIKARNRFRNVVNAVRAANKIRELGAMVQAEEVSHVLHHEDVDME</sequence>
<protein>
    <recommendedName>
        <fullName evidence="4">Protein kinase domain-containing protein</fullName>
    </recommendedName>
</protein>
<keyword evidence="1" id="KW-0547">Nucleotide-binding</keyword>
<evidence type="ECO:0000256" key="1">
    <source>
        <dbReference type="ARBA" id="ARBA00022741"/>
    </source>
</evidence>
<feature type="compositionally biased region" description="Low complexity" evidence="3">
    <location>
        <begin position="362"/>
        <end position="374"/>
    </location>
</feature>
<evidence type="ECO:0000256" key="2">
    <source>
        <dbReference type="ARBA" id="ARBA00022840"/>
    </source>
</evidence>
<evidence type="ECO:0000313" key="6">
    <source>
        <dbReference type="Proteomes" id="UP000780801"/>
    </source>
</evidence>
<evidence type="ECO:0000256" key="3">
    <source>
        <dbReference type="SAM" id="MobiDB-lite"/>
    </source>
</evidence>
<dbReference type="InterPro" id="IPR008271">
    <property type="entry name" value="Ser/Thr_kinase_AS"/>
</dbReference>
<feature type="compositionally biased region" description="Low complexity" evidence="3">
    <location>
        <begin position="1"/>
        <end position="18"/>
    </location>
</feature>
<dbReference type="PROSITE" id="PS00108">
    <property type="entry name" value="PROTEIN_KINASE_ST"/>
    <property type="match status" value="1"/>
</dbReference>
<dbReference type="PANTHER" id="PTHR24347">
    <property type="entry name" value="SERINE/THREONINE-PROTEIN KINASE"/>
    <property type="match status" value="1"/>
</dbReference>
<dbReference type="InterPro" id="IPR000719">
    <property type="entry name" value="Prot_kinase_dom"/>
</dbReference>
<feature type="region of interest" description="Disordered" evidence="3">
    <location>
        <begin position="1"/>
        <end position="22"/>
    </location>
</feature>
<evidence type="ECO:0000313" key="5">
    <source>
        <dbReference type="EMBL" id="KAF9580360.1"/>
    </source>
</evidence>
<organism evidence="5 6">
    <name type="scientific">Lunasporangiospora selenospora</name>
    <dbReference type="NCBI Taxonomy" id="979761"/>
    <lineage>
        <taxon>Eukaryota</taxon>
        <taxon>Fungi</taxon>
        <taxon>Fungi incertae sedis</taxon>
        <taxon>Mucoromycota</taxon>
        <taxon>Mortierellomycotina</taxon>
        <taxon>Mortierellomycetes</taxon>
        <taxon>Mortierellales</taxon>
        <taxon>Mortierellaceae</taxon>
        <taxon>Lunasporangiospora</taxon>
    </lineage>
</organism>
<dbReference type="CDD" id="cd05117">
    <property type="entry name" value="STKc_CAMK"/>
    <property type="match status" value="1"/>
</dbReference>
<dbReference type="InterPro" id="IPR011009">
    <property type="entry name" value="Kinase-like_dom_sf"/>
</dbReference>
<dbReference type="PROSITE" id="PS50011">
    <property type="entry name" value="PROTEIN_KINASE_DOM"/>
    <property type="match status" value="1"/>
</dbReference>
<accession>A0A9P6KD53</accession>
<keyword evidence="6" id="KW-1185">Reference proteome</keyword>
<dbReference type="GO" id="GO:0004672">
    <property type="term" value="F:protein kinase activity"/>
    <property type="evidence" value="ECO:0007669"/>
    <property type="project" value="InterPro"/>
</dbReference>
<dbReference type="EMBL" id="JAABOA010002110">
    <property type="protein sequence ID" value="KAF9580360.1"/>
    <property type="molecule type" value="Genomic_DNA"/>
</dbReference>
<dbReference type="Pfam" id="PF00069">
    <property type="entry name" value="Pkinase"/>
    <property type="match status" value="1"/>
</dbReference>
<dbReference type="FunFam" id="1.10.510.10:FF:000571">
    <property type="entry name" value="Maternal embryonic leucine zipper kinase"/>
    <property type="match status" value="1"/>
</dbReference>
<dbReference type="SUPFAM" id="SSF56112">
    <property type="entry name" value="Protein kinase-like (PK-like)"/>
    <property type="match status" value="1"/>
</dbReference>
<dbReference type="AlphaFoldDB" id="A0A9P6KD53"/>
<reference evidence="5" key="1">
    <citation type="journal article" date="2020" name="Fungal Divers.">
        <title>Resolving the Mortierellaceae phylogeny through synthesis of multi-gene phylogenetics and phylogenomics.</title>
        <authorList>
            <person name="Vandepol N."/>
            <person name="Liber J."/>
            <person name="Desiro A."/>
            <person name="Na H."/>
            <person name="Kennedy M."/>
            <person name="Barry K."/>
            <person name="Grigoriev I.V."/>
            <person name="Miller A.N."/>
            <person name="O'Donnell K."/>
            <person name="Stajich J.E."/>
            <person name="Bonito G."/>
        </authorList>
    </citation>
    <scope>NUCLEOTIDE SEQUENCE</scope>
    <source>
        <strain evidence="5">KOD1015</strain>
    </source>
</reference>
<dbReference type="GO" id="GO:0005524">
    <property type="term" value="F:ATP binding"/>
    <property type="evidence" value="ECO:0007669"/>
    <property type="project" value="UniProtKB-KW"/>
</dbReference>
<keyword evidence="2" id="KW-0067">ATP-binding</keyword>
<name>A0A9P6KD53_9FUNG</name>
<gene>
    <name evidence="5" type="ORF">BGW38_003031</name>
</gene>
<proteinExistence type="predicted"/>
<dbReference type="OrthoDB" id="40902at2759"/>
<dbReference type="SMART" id="SM00220">
    <property type="entry name" value="S_TKc"/>
    <property type="match status" value="1"/>
</dbReference>
<dbReference type="Proteomes" id="UP000780801">
    <property type="component" value="Unassembled WGS sequence"/>
</dbReference>
<feature type="domain" description="Protein kinase" evidence="4">
    <location>
        <begin position="30"/>
        <end position="304"/>
    </location>
</feature>
<feature type="region of interest" description="Disordered" evidence="3">
    <location>
        <begin position="323"/>
        <end position="388"/>
    </location>
</feature>
<comment type="caution">
    <text evidence="5">The sequence shown here is derived from an EMBL/GenBank/DDBJ whole genome shotgun (WGS) entry which is preliminary data.</text>
</comment>
<dbReference type="Gene3D" id="1.10.510.10">
    <property type="entry name" value="Transferase(Phosphotransferase) domain 1"/>
    <property type="match status" value="1"/>
</dbReference>
<evidence type="ECO:0000259" key="4">
    <source>
        <dbReference type="PROSITE" id="PS50011"/>
    </source>
</evidence>